<comment type="caution">
    <text evidence="1">The sequence shown here is derived from an EMBL/GenBank/DDBJ whole genome shotgun (WGS) entry which is preliminary data.</text>
</comment>
<sequence length="95" mass="11300">MIRWSMRTLFTFFIPKFFTPNGDGVNDNFDLKGIEFYQTSQVSIFDRYGKLLKFSKNAAFSWDGLFAGKLLETDDYWYVVEINSQQFRGHFTLKR</sequence>
<proteinExistence type="predicted"/>
<dbReference type="InterPro" id="IPR026341">
    <property type="entry name" value="T9SS_type_B"/>
</dbReference>
<evidence type="ECO:0000313" key="2">
    <source>
        <dbReference type="Proteomes" id="UP000029643"/>
    </source>
</evidence>
<dbReference type="AlphaFoldDB" id="A0A090WQI3"/>
<evidence type="ECO:0000313" key="1">
    <source>
        <dbReference type="EMBL" id="GAL78453.1"/>
    </source>
</evidence>
<name>A0A090WQI3_9FLAO</name>
<reference evidence="1 2" key="1">
    <citation type="journal article" date="2014" name="Genome Announc.">
        <title>Draft Genome Sequences of Marine Flavobacterium Algibacter lectus Strains SS8 and NR4.</title>
        <authorList>
            <person name="Takatani N."/>
            <person name="Nakanishi M."/>
            <person name="Meirelles P."/>
            <person name="Mino S."/>
            <person name="Suda W."/>
            <person name="Oshima K."/>
            <person name="Hattori M."/>
            <person name="Ohkuma M."/>
            <person name="Hosokawa M."/>
            <person name="Miyashita K."/>
            <person name="Thompson F.L."/>
            <person name="Niwa A."/>
            <person name="Sawabe T."/>
            <person name="Sawabe T."/>
        </authorList>
    </citation>
    <scope>NUCLEOTIDE SEQUENCE [LARGE SCALE GENOMIC DNA]</scope>
    <source>
        <strain evidence="2">JCM19274</strain>
    </source>
</reference>
<dbReference type="Pfam" id="PF13585">
    <property type="entry name" value="CHU_C"/>
    <property type="match status" value="1"/>
</dbReference>
<dbReference type="EMBL" id="BBNU01000003">
    <property type="protein sequence ID" value="GAL78453.1"/>
    <property type="molecule type" value="Genomic_DNA"/>
</dbReference>
<accession>A0A090WQI3</accession>
<dbReference type="NCBIfam" id="TIGR04131">
    <property type="entry name" value="Bac_Flav_CTERM"/>
    <property type="match status" value="1"/>
</dbReference>
<evidence type="ECO:0008006" key="3">
    <source>
        <dbReference type="Google" id="ProtNLM"/>
    </source>
</evidence>
<dbReference type="Proteomes" id="UP000029643">
    <property type="component" value="Unassembled WGS sequence"/>
</dbReference>
<gene>
    <name evidence="1" type="ORF">JCM19274_917</name>
</gene>
<organism evidence="1 2">
    <name type="scientific">Algibacter lectus</name>
    <dbReference type="NCBI Taxonomy" id="221126"/>
    <lineage>
        <taxon>Bacteria</taxon>
        <taxon>Pseudomonadati</taxon>
        <taxon>Bacteroidota</taxon>
        <taxon>Flavobacteriia</taxon>
        <taxon>Flavobacteriales</taxon>
        <taxon>Flavobacteriaceae</taxon>
        <taxon>Algibacter</taxon>
    </lineage>
</organism>
<dbReference type="RefSeq" id="WP_152596250.1">
    <property type="nucleotide sequence ID" value="NZ_BBNU01000003.1"/>
</dbReference>
<protein>
    <recommendedName>
        <fullName evidence="3">Internalin</fullName>
    </recommendedName>
</protein>